<sequence>MAPTPRPTAPSRPQRGVSSVVFMMLLGLGLSALVLAAAAHLRASQSQSRTVHAQTQAQLKAWSGAEALRQYLYPLGASEAAKLELGAVNFQGLDGVGARISRVDPSHADCEGGTRIASEIAGSSGGAQALLGLVYCANGQAGGGGSGGKLPINIKGNLDLSGDLKLLGDEKARMVVDGRVSGAGSLAGIHELYASGNITLGGSTSINTVFSEGSIALSGSGSYSVLNAMQDITLSGGVKAGSLTANGRVKLESNELVSVAAIGDAQLGSAKLGQLKTRGSATASNAQISGQALVERSYSEGSNGAVASGFYGQTLSVPGWNTQVKMQRQAGLVVDIKPLTPQTISQPRIDAYEYRSAANYRFERDAQNRTVVEVSQVQGLPDGRYFLTGQGDKQDWLCTSSSYSAASCLAKICAGFSEYNSCLSYQPATQTWVLAGLSMAPGVAWFKGNLSAGQGSYANSFIATGNIITAGNNVTEALNYAGFAKVCSNSQFPGLRPLAYCPAGSAEIKPQPAGNIAFAAGGSVGGVYSGGRIDLSAANHVYGDVLAGDVLITGGSTVVHGHVVAARLGTQSGGSSFGASTTIDLRNLPGSFKPGENPSGGGAPASSRLLWARYR</sequence>
<dbReference type="OrthoDB" id="8594649at2"/>
<keyword evidence="2" id="KW-1185">Reference proteome</keyword>
<comment type="caution">
    <text evidence="1">The sequence shown here is derived from an EMBL/GenBank/DDBJ whole genome shotgun (WGS) entry which is preliminary data.</text>
</comment>
<evidence type="ECO:0000313" key="2">
    <source>
        <dbReference type="Proteomes" id="UP000295357"/>
    </source>
</evidence>
<gene>
    <name evidence="1" type="ORF">DFR39_102379</name>
</gene>
<reference evidence="1 2" key="1">
    <citation type="submission" date="2019-03" db="EMBL/GenBank/DDBJ databases">
        <title>Genomic Encyclopedia of Type Strains, Phase IV (KMG-IV): sequencing the most valuable type-strain genomes for metagenomic binning, comparative biology and taxonomic classification.</title>
        <authorList>
            <person name="Goeker M."/>
        </authorList>
    </citation>
    <scope>NUCLEOTIDE SEQUENCE [LARGE SCALE GENOMIC DNA]</scope>
    <source>
        <strain evidence="1 2">DSM 25082</strain>
    </source>
</reference>
<dbReference type="EMBL" id="SNXE01000002">
    <property type="protein sequence ID" value="TDP11991.1"/>
    <property type="molecule type" value="Genomic_DNA"/>
</dbReference>
<proteinExistence type="predicted"/>
<name>A0A4R6N8U2_9BURK</name>
<dbReference type="RefSeq" id="WP_133602750.1">
    <property type="nucleotide sequence ID" value="NZ_JAUFPJ010000002.1"/>
</dbReference>
<accession>A0A4R6N8U2</accession>
<dbReference type="Proteomes" id="UP000295357">
    <property type="component" value="Unassembled WGS sequence"/>
</dbReference>
<protein>
    <submittedName>
        <fullName evidence="1">Uncharacterized protein</fullName>
    </submittedName>
</protein>
<organism evidence="1 2">
    <name type="scientific">Roseateles asaccharophilus</name>
    <dbReference type="NCBI Taxonomy" id="582607"/>
    <lineage>
        <taxon>Bacteria</taxon>
        <taxon>Pseudomonadati</taxon>
        <taxon>Pseudomonadota</taxon>
        <taxon>Betaproteobacteria</taxon>
        <taxon>Burkholderiales</taxon>
        <taxon>Sphaerotilaceae</taxon>
        <taxon>Roseateles</taxon>
    </lineage>
</organism>
<dbReference type="AlphaFoldDB" id="A0A4R6N8U2"/>
<evidence type="ECO:0000313" key="1">
    <source>
        <dbReference type="EMBL" id="TDP11991.1"/>
    </source>
</evidence>